<protein>
    <submittedName>
        <fullName evidence="1">Uncharacterized protein</fullName>
    </submittedName>
</protein>
<dbReference type="EMBL" id="QAXS01000015">
    <property type="protein sequence ID" value="PTV98623.1"/>
    <property type="molecule type" value="Genomic_DNA"/>
</dbReference>
<accession>A0A2T5RJA0</accession>
<sequence length="173" mass="19504">MKEVKEKNFEICGAKTKKDGSPCQKPAGWGTNHQGIGKCKLHGGASPIKHGMYSKYTSHRLGEMVDKLADDEELLDLRKTIALQQSIILSILEKLEQGKLEFNQSLAKTLNTLADKLGRNIERRQKVEEGEKYILEVTEVKNIVNQVVTIVNEEIRDDSAVKRIAGRLKEVKY</sequence>
<dbReference type="AlphaFoldDB" id="A0A2T5RJA0"/>
<dbReference type="OrthoDB" id="3624790at2"/>
<dbReference type="Proteomes" id="UP000244089">
    <property type="component" value="Unassembled WGS sequence"/>
</dbReference>
<dbReference type="RefSeq" id="WP_108140166.1">
    <property type="nucleotide sequence ID" value="NZ_QAXS01000015.1"/>
</dbReference>
<organism evidence="1 2">
    <name type="scientific">Halanaerobium saccharolyticum</name>
    <dbReference type="NCBI Taxonomy" id="43595"/>
    <lineage>
        <taxon>Bacteria</taxon>
        <taxon>Bacillati</taxon>
        <taxon>Bacillota</taxon>
        <taxon>Clostridia</taxon>
        <taxon>Halanaerobiales</taxon>
        <taxon>Halanaerobiaceae</taxon>
        <taxon>Halanaerobium</taxon>
    </lineage>
</organism>
<comment type="caution">
    <text evidence="1">The sequence shown here is derived from an EMBL/GenBank/DDBJ whole genome shotgun (WGS) entry which is preliminary data.</text>
</comment>
<reference evidence="1 2" key="1">
    <citation type="submission" date="2018-04" db="EMBL/GenBank/DDBJ databases">
        <title>Subsurface microbial communities from deep shales in Ohio and West Virginia, USA.</title>
        <authorList>
            <person name="Wrighton K."/>
        </authorList>
    </citation>
    <scope>NUCLEOTIDE SEQUENCE [LARGE SCALE GENOMIC DNA]</scope>
    <source>
        <strain evidence="1 2">WC1</strain>
    </source>
</reference>
<evidence type="ECO:0000313" key="2">
    <source>
        <dbReference type="Proteomes" id="UP000244089"/>
    </source>
</evidence>
<gene>
    <name evidence="1" type="ORF">C8C76_11529</name>
</gene>
<name>A0A2T5RJA0_9FIRM</name>
<evidence type="ECO:0000313" key="1">
    <source>
        <dbReference type="EMBL" id="PTV98623.1"/>
    </source>
</evidence>
<proteinExistence type="predicted"/>